<dbReference type="Pfam" id="PF02656">
    <property type="entry name" value="DUF202"/>
    <property type="match status" value="1"/>
</dbReference>
<gene>
    <name evidence="6" type="ORF">BDY17DRAFT_325304</name>
</gene>
<sequence length="159" mass="17516">MEGVELRDFALEHPSRPIAAHNDTPDKLLQQRRQQGSLLRRFWRTYIRVTINEAASRDHLALERTFLAYVRTASAYAQFGVTIAQLFRLNTTSAASDVVTPTSLCIGKALGAATECIAIGVMLLGAAYFVKQQSGLLQGTSMSRGYEVVTMFVLSFVVS</sequence>
<feature type="domain" description="DUF202" evidence="5">
    <location>
        <begin position="57"/>
        <end position="132"/>
    </location>
</feature>
<evidence type="ECO:0000256" key="2">
    <source>
        <dbReference type="ARBA" id="ARBA00022692"/>
    </source>
</evidence>
<dbReference type="AlphaFoldDB" id="A0A6A6PNV1"/>
<keyword evidence="2" id="KW-0812">Transmembrane</keyword>
<evidence type="ECO:0000259" key="5">
    <source>
        <dbReference type="Pfam" id="PF02656"/>
    </source>
</evidence>
<dbReference type="PANTHER" id="PTHR34187:SF1">
    <property type="entry name" value="DUF202 DOMAIN-CONTAINING PROTEIN"/>
    <property type="match status" value="1"/>
</dbReference>
<evidence type="ECO:0000313" key="7">
    <source>
        <dbReference type="Proteomes" id="UP000799767"/>
    </source>
</evidence>
<evidence type="ECO:0000256" key="3">
    <source>
        <dbReference type="ARBA" id="ARBA00022989"/>
    </source>
</evidence>
<evidence type="ECO:0000256" key="1">
    <source>
        <dbReference type="ARBA" id="ARBA00004127"/>
    </source>
</evidence>
<dbReference type="Proteomes" id="UP000799767">
    <property type="component" value="Unassembled WGS sequence"/>
</dbReference>
<name>A0A6A6PNV1_9PEZI</name>
<dbReference type="InterPro" id="IPR003807">
    <property type="entry name" value="DUF202"/>
</dbReference>
<proteinExistence type="predicted"/>
<dbReference type="GeneID" id="54478338"/>
<evidence type="ECO:0000313" key="6">
    <source>
        <dbReference type="EMBL" id="KAF2481790.1"/>
    </source>
</evidence>
<organism evidence="6 7">
    <name type="scientific">Neohortaea acidophila</name>
    <dbReference type="NCBI Taxonomy" id="245834"/>
    <lineage>
        <taxon>Eukaryota</taxon>
        <taxon>Fungi</taxon>
        <taxon>Dikarya</taxon>
        <taxon>Ascomycota</taxon>
        <taxon>Pezizomycotina</taxon>
        <taxon>Dothideomycetes</taxon>
        <taxon>Dothideomycetidae</taxon>
        <taxon>Mycosphaerellales</taxon>
        <taxon>Teratosphaeriaceae</taxon>
        <taxon>Neohortaea</taxon>
    </lineage>
</organism>
<dbReference type="GO" id="GO:0012505">
    <property type="term" value="C:endomembrane system"/>
    <property type="evidence" value="ECO:0007669"/>
    <property type="project" value="UniProtKB-SubCell"/>
</dbReference>
<accession>A0A6A6PNV1</accession>
<dbReference type="EMBL" id="MU001637">
    <property type="protein sequence ID" value="KAF2481790.1"/>
    <property type="molecule type" value="Genomic_DNA"/>
</dbReference>
<keyword evidence="3" id="KW-1133">Transmembrane helix</keyword>
<keyword evidence="4" id="KW-0472">Membrane</keyword>
<dbReference type="InterPro" id="IPR052053">
    <property type="entry name" value="IM_YidH-like"/>
</dbReference>
<keyword evidence="7" id="KW-1185">Reference proteome</keyword>
<comment type="subcellular location">
    <subcellularLocation>
        <location evidence="1">Endomembrane system</location>
        <topology evidence="1">Multi-pass membrane protein</topology>
    </subcellularLocation>
</comment>
<reference evidence="6" key="1">
    <citation type="journal article" date="2020" name="Stud. Mycol.">
        <title>101 Dothideomycetes genomes: a test case for predicting lifestyles and emergence of pathogens.</title>
        <authorList>
            <person name="Haridas S."/>
            <person name="Albert R."/>
            <person name="Binder M."/>
            <person name="Bloem J."/>
            <person name="Labutti K."/>
            <person name="Salamov A."/>
            <person name="Andreopoulos B."/>
            <person name="Baker S."/>
            <person name="Barry K."/>
            <person name="Bills G."/>
            <person name="Bluhm B."/>
            <person name="Cannon C."/>
            <person name="Castanera R."/>
            <person name="Culley D."/>
            <person name="Daum C."/>
            <person name="Ezra D."/>
            <person name="Gonzalez J."/>
            <person name="Henrissat B."/>
            <person name="Kuo A."/>
            <person name="Liang C."/>
            <person name="Lipzen A."/>
            <person name="Lutzoni F."/>
            <person name="Magnuson J."/>
            <person name="Mondo S."/>
            <person name="Nolan M."/>
            <person name="Ohm R."/>
            <person name="Pangilinan J."/>
            <person name="Park H.-J."/>
            <person name="Ramirez L."/>
            <person name="Alfaro M."/>
            <person name="Sun H."/>
            <person name="Tritt A."/>
            <person name="Yoshinaga Y."/>
            <person name="Zwiers L.-H."/>
            <person name="Turgeon B."/>
            <person name="Goodwin S."/>
            <person name="Spatafora J."/>
            <person name="Crous P."/>
            <person name="Grigoriev I."/>
        </authorList>
    </citation>
    <scope>NUCLEOTIDE SEQUENCE</scope>
    <source>
        <strain evidence="6">CBS 113389</strain>
    </source>
</reference>
<dbReference type="OrthoDB" id="199599at2759"/>
<dbReference type="RefSeq" id="XP_033588360.1">
    <property type="nucleotide sequence ID" value="XM_033737336.1"/>
</dbReference>
<protein>
    <recommendedName>
        <fullName evidence="5">DUF202 domain-containing protein</fullName>
    </recommendedName>
</protein>
<evidence type="ECO:0000256" key="4">
    <source>
        <dbReference type="ARBA" id="ARBA00023136"/>
    </source>
</evidence>
<dbReference type="PANTHER" id="PTHR34187">
    <property type="entry name" value="FGR18P"/>
    <property type="match status" value="1"/>
</dbReference>